<dbReference type="GO" id="GO:0016926">
    <property type="term" value="P:protein desumoylation"/>
    <property type="evidence" value="ECO:0007669"/>
    <property type="project" value="TreeGrafter"/>
</dbReference>
<dbReference type="EMBL" id="APWK03000085">
    <property type="protein sequence ID" value="PHH51807.1"/>
    <property type="molecule type" value="Genomic_DNA"/>
</dbReference>
<dbReference type="PANTHER" id="PTHR46896:SF3">
    <property type="entry name" value="FI06413P-RELATED"/>
    <property type="match status" value="1"/>
</dbReference>
<sequence length="1080" mass="120061">MSEPNNPQLKRYRNANMSSTVNYGDKEARHGATKIIPGQAKSRLSSLNSQSHRSMNTLNTSQTEAIKKSYIEEFAEMEETFRPHRTRNRRSNRNRTPSALGQTSPGSHDSASSDDELQVGSFRRKKDSEPQSLHSRHRRERIEKSNPEARQDSEDELAEGHAPHSRDTIFSQARLVPANEGTHFAESQKMQDPRPTSPTTPPTNVEFSIQPTHNQPAETVSYKWKFSVRAVVSGPHRIEIFDWAWPSTGPDADCVVPKPSPSKDKSVLDELDTAWAKVRIPKLQILKYARDSRYVFIIRCNEPGVESKLAAQFASSQEANRFVEAVGYSLPRKTRTLEIKEDSWLESCFRRMLVEQRAHQKRQTEQHSHSESSQTPRQAVNKSPQNSVSHSTPPAPRKLLREQMKDTSSSSSLPITSLRQTRSSGSILAFQGLLMEKPRRRTRQIDTISLDIPKSSWTRDNPEWRERWKESLVYPRTGRDRATVDADDIERLDEGVFLNDNLILCYMRYLQQKHQGSLIARNLKVYFMNTYFFGVVKPTSKGASINYEGVKRWTNNVDLFEYDYIVVPINESTHWYIAIICHPGKLLPNAEVAVADEEPEPLEDTITTGDSQASSRKRPAGPHAPRIITLDSLGAPHSATCTVLRDYLYAEMAHRKNAKGEKTLSLGLTAKCIPQQTNYSDCGVFVLGFIEWFLKDPVGFTVAITEKNVPDCNFEPSELRNKIRETIFQLQAEHHTETLRLAAEKEALKLSRKAARLSRKALEDSLKTPPRLGSTTGSPVDGTGSSEPPASIAASAKVTLRTNNTAPASPVRSNHISMSSPIKPSVGSTLEKRKRESDLDALALTDHADGAPSAPVSSSPRRDVIKLGPSSEELCTDSPTVRSEVETPKNLAHAPKRPRTQKYAQGEDDDDVEIVLSTTWKQQDTWKRPSTELKSVPIKIPAVGSSPPHDHSTDSTSMPLGDPQGDSFLPDRQSKHNLGSPSGLPQDSKLGTSPSSFNGNATISKKNPAQNNDNNKIFGSSPTDDSVSPFFTSHSSKYKITKKYAATAPKYGSNSVLGLSKKPAATSSATSPNAIIDLSN</sequence>
<feature type="compositionally biased region" description="Basic and acidic residues" evidence="6">
    <location>
        <begin position="140"/>
        <end position="165"/>
    </location>
</feature>
<reference evidence="8 9" key="1">
    <citation type="journal article" date="2013" name="Fungal Biol.">
        <title>Analysis of microsatellite markers in the genome of the plant pathogen Ceratocystis fimbriata.</title>
        <authorList>
            <person name="Simpson M.C."/>
            <person name="Wilken P.M."/>
            <person name="Coetzee M.P."/>
            <person name="Wingfield M.J."/>
            <person name="Wingfield B.D."/>
        </authorList>
    </citation>
    <scope>NUCLEOTIDE SEQUENCE [LARGE SCALE GENOMIC DNA]</scope>
    <source>
        <strain evidence="8 9">CBS 114723</strain>
    </source>
</reference>
<evidence type="ECO:0000259" key="7">
    <source>
        <dbReference type="PROSITE" id="PS50600"/>
    </source>
</evidence>
<dbReference type="AlphaFoldDB" id="A0A2C5X0K7"/>
<keyword evidence="9" id="KW-1185">Reference proteome</keyword>
<evidence type="ECO:0000256" key="4">
    <source>
        <dbReference type="ARBA" id="ARBA00022786"/>
    </source>
</evidence>
<dbReference type="PROSITE" id="PS50600">
    <property type="entry name" value="ULP_PROTEASE"/>
    <property type="match status" value="1"/>
</dbReference>
<evidence type="ECO:0000256" key="6">
    <source>
        <dbReference type="SAM" id="MobiDB-lite"/>
    </source>
</evidence>
<evidence type="ECO:0000256" key="3">
    <source>
        <dbReference type="ARBA" id="ARBA00022670"/>
    </source>
</evidence>
<protein>
    <submittedName>
        <fullName evidence="8">Ubiquitin-like-specific protease 2</fullName>
    </submittedName>
</protein>
<feature type="compositionally biased region" description="Polar residues" evidence="6">
    <location>
        <begin position="804"/>
        <end position="828"/>
    </location>
</feature>
<dbReference type="InterPro" id="IPR038765">
    <property type="entry name" value="Papain-like_cys_pep_sf"/>
</dbReference>
<keyword evidence="2" id="KW-0597">Phosphoprotein</keyword>
<dbReference type="Gene3D" id="3.30.310.130">
    <property type="entry name" value="Ubiquitin-related"/>
    <property type="match status" value="1"/>
</dbReference>
<keyword evidence="3 8" id="KW-0645">Protease</keyword>
<keyword evidence="4" id="KW-0833">Ubl conjugation pathway</keyword>
<feature type="compositionally biased region" description="Basic residues" evidence="6">
    <location>
        <begin position="83"/>
        <end position="93"/>
    </location>
</feature>
<comment type="caution">
    <text evidence="8">The sequence shown here is derived from an EMBL/GenBank/DDBJ whole genome shotgun (WGS) entry which is preliminary data.</text>
</comment>
<feature type="compositionally biased region" description="Polar residues" evidence="6">
    <location>
        <begin position="99"/>
        <end position="110"/>
    </location>
</feature>
<evidence type="ECO:0000256" key="1">
    <source>
        <dbReference type="ARBA" id="ARBA00005234"/>
    </source>
</evidence>
<reference evidence="8 9" key="2">
    <citation type="journal article" date="2013" name="IMA Fungus">
        <title>IMA Genome-F 1: Ceratocystis fimbriata: Draft nuclear genome sequence for the plant pathogen, Ceratocystis fimbriata.</title>
        <authorList>
            <person name="Wilken P.M."/>
            <person name="Steenkamp E.T."/>
            <person name="Wingfield M.J."/>
            <person name="de Beer Z.W."/>
            <person name="Wingfield B.D."/>
        </authorList>
    </citation>
    <scope>NUCLEOTIDE SEQUENCE [LARGE SCALE GENOMIC DNA]</scope>
    <source>
        <strain evidence="8 9">CBS 114723</strain>
    </source>
</reference>
<dbReference type="STRING" id="1035309.A0A2C5X0K7"/>
<dbReference type="Gene3D" id="1.10.418.20">
    <property type="match status" value="1"/>
</dbReference>
<feature type="region of interest" description="Disordered" evidence="6">
    <location>
        <begin position="602"/>
        <end position="623"/>
    </location>
</feature>
<dbReference type="InterPro" id="IPR051947">
    <property type="entry name" value="Sentrin-specific_protease"/>
</dbReference>
<feature type="compositionally biased region" description="Polar residues" evidence="6">
    <location>
        <begin position="605"/>
        <end position="614"/>
    </location>
</feature>
<dbReference type="PANTHER" id="PTHR46896">
    <property type="entry name" value="SENTRIN-SPECIFIC PROTEASE"/>
    <property type="match status" value="1"/>
</dbReference>
<evidence type="ECO:0000313" key="8">
    <source>
        <dbReference type="EMBL" id="PHH51807.1"/>
    </source>
</evidence>
<dbReference type="GO" id="GO:0006508">
    <property type="term" value="P:proteolysis"/>
    <property type="evidence" value="ECO:0007669"/>
    <property type="project" value="UniProtKB-KW"/>
</dbReference>
<organism evidence="8 9">
    <name type="scientific">Ceratocystis fimbriata CBS 114723</name>
    <dbReference type="NCBI Taxonomy" id="1035309"/>
    <lineage>
        <taxon>Eukaryota</taxon>
        <taxon>Fungi</taxon>
        <taxon>Dikarya</taxon>
        <taxon>Ascomycota</taxon>
        <taxon>Pezizomycotina</taxon>
        <taxon>Sordariomycetes</taxon>
        <taxon>Hypocreomycetidae</taxon>
        <taxon>Microascales</taxon>
        <taxon>Ceratocystidaceae</taxon>
        <taxon>Ceratocystis</taxon>
    </lineage>
</organism>
<feature type="region of interest" description="Disordered" evidence="6">
    <location>
        <begin position="182"/>
        <end position="212"/>
    </location>
</feature>
<dbReference type="GO" id="GO:0070139">
    <property type="term" value="F:SUMO-specific endopeptidase activity"/>
    <property type="evidence" value="ECO:0007669"/>
    <property type="project" value="TreeGrafter"/>
</dbReference>
<dbReference type="Pfam" id="PF02902">
    <property type="entry name" value="Peptidase_C48"/>
    <property type="match status" value="1"/>
</dbReference>
<feature type="region of interest" description="Disordered" evidence="6">
    <location>
        <begin position="761"/>
        <end position="792"/>
    </location>
</feature>
<feature type="compositionally biased region" description="Polar residues" evidence="6">
    <location>
        <begin position="42"/>
        <end position="63"/>
    </location>
</feature>
<feature type="region of interest" description="Disordered" evidence="6">
    <location>
        <begin position="923"/>
        <end position="1032"/>
    </location>
</feature>
<dbReference type="InterPro" id="IPR057501">
    <property type="entry name" value="DeUb_enz_PH"/>
</dbReference>
<dbReference type="GO" id="GO:0005634">
    <property type="term" value="C:nucleus"/>
    <property type="evidence" value="ECO:0007669"/>
    <property type="project" value="TreeGrafter"/>
</dbReference>
<dbReference type="OrthoDB" id="442460at2759"/>
<feature type="region of interest" description="Disordered" evidence="6">
    <location>
        <begin position="804"/>
        <end position="908"/>
    </location>
</feature>
<keyword evidence="5" id="KW-0378">Hydrolase</keyword>
<dbReference type="Proteomes" id="UP000222788">
    <property type="component" value="Unassembled WGS sequence"/>
</dbReference>
<feature type="compositionally biased region" description="Polar residues" evidence="6">
    <location>
        <begin position="376"/>
        <end position="392"/>
    </location>
</feature>
<feature type="region of interest" description="Disordered" evidence="6">
    <location>
        <begin position="357"/>
        <end position="395"/>
    </location>
</feature>
<proteinExistence type="inferred from homology"/>
<dbReference type="SUPFAM" id="SSF54001">
    <property type="entry name" value="Cysteine proteinases"/>
    <property type="match status" value="1"/>
</dbReference>
<feature type="region of interest" description="Disordered" evidence="6">
    <location>
        <begin position="77"/>
        <end position="165"/>
    </location>
</feature>
<feature type="domain" description="Ubiquitin-like protease family profile" evidence="7">
    <location>
        <begin position="482"/>
        <end position="693"/>
    </location>
</feature>
<evidence type="ECO:0000313" key="9">
    <source>
        <dbReference type="Proteomes" id="UP000222788"/>
    </source>
</evidence>
<name>A0A2C5X0K7_9PEZI</name>
<gene>
    <name evidence="8" type="primary">ulp2</name>
    <name evidence="8" type="ORF">CFIMG_008571RA00001</name>
</gene>
<feature type="compositionally biased region" description="Polar residues" evidence="6">
    <location>
        <begin position="976"/>
        <end position="1032"/>
    </location>
</feature>
<dbReference type="GO" id="GO:0005737">
    <property type="term" value="C:cytoplasm"/>
    <property type="evidence" value="ECO:0007669"/>
    <property type="project" value="TreeGrafter"/>
</dbReference>
<accession>A0A2C5X0K7</accession>
<evidence type="ECO:0000256" key="5">
    <source>
        <dbReference type="ARBA" id="ARBA00022801"/>
    </source>
</evidence>
<feature type="compositionally biased region" description="Basic and acidic residues" evidence="6">
    <location>
        <begin position="357"/>
        <end position="370"/>
    </location>
</feature>
<comment type="similarity">
    <text evidence="1">Belongs to the peptidase C48 family.</text>
</comment>
<dbReference type="InterPro" id="IPR003653">
    <property type="entry name" value="Peptidase_C48_C"/>
</dbReference>
<evidence type="ECO:0000256" key="2">
    <source>
        <dbReference type="ARBA" id="ARBA00022553"/>
    </source>
</evidence>
<feature type="compositionally biased region" description="Low complexity" evidence="6">
    <location>
        <begin position="1060"/>
        <end position="1074"/>
    </location>
</feature>
<dbReference type="Pfam" id="PF25424">
    <property type="entry name" value="PH_35"/>
    <property type="match status" value="1"/>
</dbReference>
<feature type="compositionally biased region" description="Low complexity" evidence="6">
    <location>
        <begin position="840"/>
        <end position="859"/>
    </location>
</feature>
<feature type="region of interest" description="Disordered" evidence="6">
    <location>
        <begin position="1"/>
        <end position="63"/>
    </location>
</feature>
<feature type="region of interest" description="Disordered" evidence="6">
    <location>
        <begin position="1051"/>
        <end position="1080"/>
    </location>
</feature>